<dbReference type="InterPro" id="IPR005135">
    <property type="entry name" value="Endo/exonuclease/phosphatase"/>
</dbReference>
<dbReference type="Pfam" id="PF03372">
    <property type="entry name" value="Exo_endo_phos"/>
    <property type="match status" value="1"/>
</dbReference>
<sequence>MIRDTVPALPAPTAADRNIAGLARDVASHDAHAAGIGALNAVEVAQGAATAPLPLPLTVGAWNLERCLFPEASASHAADCDVLLLSEMDCGMARTAQEHTTATVAGKLGMGYAYAVEFVELGLGSPVEASFATDPENAIGLHGNAVLARTALAQTFALRLHGHRQWFSDAEQPRLGERVAVGARIDTAAGPLLIVSTHLESASPAAHREAQVAGLIAALDTAFPGLPVLIGGDLNTGNHAGGDWRAEGLFAVAEAAGFARHGGDEDQPTTRPSLITRFPQRAMKLDWFLARGVDLGPVEIRPALGPDGTPLSDHDMIVAQIRGLSGA</sequence>
<gene>
    <name evidence="2" type="ORF">EKE94_05225</name>
</gene>
<dbReference type="GO" id="GO:0004519">
    <property type="term" value="F:endonuclease activity"/>
    <property type="evidence" value="ECO:0007669"/>
    <property type="project" value="UniProtKB-KW"/>
</dbReference>
<accession>A0A438AHX9</accession>
<dbReference type="AlphaFoldDB" id="A0A438AHX9"/>
<dbReference type="SUPFAM" id="SSF56219">
    <property type="entry name" value="DNase I-like"/>
    <property type="match status" value="1"/>
</dbReference>
<dbReference type="InterPro" id="IPR036691">
    <property type="entry name" value="Endo/exonu/phosph_ase_sf"/>
</dbReference>
<evidence type="ECO:0000313" key="2">
    <source>
        <dbReference type="EMBL" id="RVV98329.1"/>
    </source>
</evidence>
<evidence type="ECO:0000313" key="3">
    <source>
        <dbReference type="Proteomes" id="UP000285908"/>
    </source>
</evidence>
<name>A0A438AHX9_9RHOB</name>
<dbReference type="Proteomes" id="UP000285908">
    <property type="component" value="Unassembled WGS sequence"/>
</dbReference>
<proteinExistence type="predicted"/>
<protein>
    <submittedName>
        <fullName evidence="2">Endonuclease</fullName>
    </submittedName>
</protein>
<dbReference type="RefSeq" id="WP_127905562.1">
    <property type="nucleotide sequence ID" value="NZ_RQXX01000002.1"/>
</dbReference>
<keyword evidence="2" id="KW-0540">Nuclease</keyword>
<keyword evidence="2" id="KW-0378">Hydrolase</keyword>
<organism evidence="2 3">
    <name type="scientific">Mesobaculum littorinae</name>
    <dbReference type="NCBI Taxonomy" id="2486419"/>
    <lineage>
        <taxon>Bacteria</taxon>
        <taxon>Pseudomonadati</taxon>
        <taxon>Pseudomonadota</taxon>
        <taxon>Alphaproteobacteria</taxon>
        <taxon>Rhodobacterales</taxon>
        <taxon>Roseobacteraceae</taxon>
        <taxon>Mesobaculum</taxon>
    </lineage>
</organism>
<keyword evidence="3" id="KW-1185">Reference proteome</keyword>
<comment type="caution">
    <text evidence="2">The sequence shown here is derived from an EMBL/GenBank/DDBJ whole genome shotgun (WGS) entry which is preliminary data.</text>
</comment>
<feature type="domain" description="Endonuclease/exonuclease/phosphatase" evidence="1">
    <location>
        <begin position="77"/>
        <end position="314"/>
    </location>
</feature>
<evidence type="ECO:0000259" key="1">
    <source>
        <dbReference type="Pfam" id="PF03372"/>
    </source>
</evidence>
<reference evidence="2 3" key="1">
    <citation type="submission" date="2018-11" db="EMBL/GenBank/DDBJ databases">
        <title>Mesobaculum littorinae gen. nov., sp. nov., isolated from Littorina scabra that represents a novel genus of the order Rhodobacteraceae.</title>
        <authorList>
            <person name="Li F."/>
        </authorList>
    </citation>
    <scope>NUCLEOTIDE SEQUENCE [LARGE SCALE GENOMIC DNA]</scope>
    <source>
        <strain evidence="2 3">M0103</strain>
    </source>
</reference>
<dbReference type="OrthoDB" id="8047712at2"/>
<dbReference type="Gene3D" id="3.60.10.10">
    <property type="entry name" value="Endonuclease/exonuclease/phosphatase"/>
    <property type="match status" value="1"/>
</dbReference>
<dbReference type="EMBL" id="RQXX01000002">
    <property type="protein sequence ID" value="RVV98329.1"/>
    <property type="molecule type" value="Genomic_DNA"/>
</dbReference>
<keyword evidence="2" id="KW-0255">Endonuclease</keyword>